<evidence type="ECO:0000256" key="7">
    <source>
        <dbReference type="ARBA" id="ARBA00022786"/>
    </source>
</evidence>
<dbReference type="GO" id="GO:0061630">
    <property type="term" value="F:ubiquitin protein ligase activity"/>
    <property type="evidence" value="ECO:0007669"/>
    <property type="project" value="UniProtKB-EC"/>
</dbReference>
<feature type="signal peptide" evidence="11">
    <location>
        <begin position="1"/>
        <end position="25"/>
    </location>
</feature>
<accession>A0AAV8C2P3</accession>
<comment type="subcellular location">
    <subcellularLocation>
        <location evidence="2">Endomembrane system</location>
        <topology evidence="2">Multi-pass membrane protein</topology>
    </subcellularLocation>
</comment>
<dbReference type="GO" id="GO:0012505">
    <property type="term" value="C:endomembrane system"/>
    <property type="evidence" value="ECO:0007669"/>
    <property type="project" value="UniProtKB-SubCell"/>
</dbReference>
<dbReference type="InterPro" id="IPR057425">
    <property type="entry name" value="DUF2921_N"/>
</dbReference>
<dbReference type="Pfam" id="PF11145">
    <property type="entry name" value="DUF2921"/>
    <property type="match status" value="1"/>
</dbReference>
<sequence length="909" mass="102498">MPFFLQQTLLISLIFLIFYLDTSLAEPLSATFYRKHCDANVSQSTKLLFGASNSFSISNGIFFGGGGRLNNFLFPLTSRGFKRSFNTTGRSRPNTFYFEPTQVHLTRDRGILKLEGTLVLKGAYARIESKSHPRQYYHERRKVIFRFSGFWSQETGKLCMVGLGDYQSSDEDHIADARSAVLKLEFLKTSNITTSVINGTITSTALGSSPAYFDPISLQAYEQKAYEYTIAVHAQKSCSDLPEAGSVATEGDSICANLESFMRGESFSSRKLVALLGFEYITISQLKCSSNGRVHMLMVLSNQGAYFHSNTPLQPGKSLVAEGVWDHQKHRLCLLACKVIWEENHSSAGPKIGDCNLGLVIWFSATFSLRNRSAIIGRIWNTSNGGNNHANRKVVPIYSTNNLNLVVPGSKYVYTQLNTSKLHCTIIRNPDHKIKKRYADASLHRDMSFQLNVHDSNGKSTWGSLEQVSVDETYHGNRNGGFFQSDYIDTYNINTASSSRQANQNRTIWNVGYVLSYTFWSKQFRESVQISAEGIYHSTTGTLCLVGCRLPTFKHMTNGTIVEDGNSTIDDENLDCKIFIQIQLPPLDAENEKGTGTIKSMREPYSDPLYFKPLKVEFSVFGGFVSTETFARMDAEIVMVIISLTLLCACTYLQLRHVGNHSKILPMMSITMLVVLTTGCMVSLILNIEAVSRKRQPLFESEGSFDISNTANTIVRLITLVALPIHVRLLQLAWGSRSKEEKTKDISRDAEKKSLMLCVPLYFSGVVIIWFVHSWFSEFDHTIMEDLACYVGLMADSFLLPQIIFNIFSQSKDKVLTPFFYVGATLVRAVPHIYNTYRSWRYMINFRLLDIYANPSEDYYSRFLDVAVPVIGLVFVVLVYMQQRFGGRCFLPKRFKRDVGYELVAASNT</sequence>
<evidence type="ECO:0000256" key="10">
    <source>
        <dbReference type="SAM" id="Phobius"/>
    </source>
</evidence>
<feature type="domain" description="SWEET-like" evidence="12">
    <location>
        <begin position="628"/>
        <end position="895"/>
    </location>
</feature>
<evidence type="ECO:0000259" key="12">
    <source>
        <dbReference type="Pfam" id="PF11145"/>
    </source>
</evidence>
<dbReference type="PANTHER" id="PTHR33389">
    <property type="entry name" value="FAMILY PROTEIN, PUTATIVE (DUF2921)-RELATED"/>
    <property type="match status" value="1"/>
</dbReference>
<evidence type="ECO:0000256" key="1">
    <source>
        <dbReference type="ARBA" id="ARBA00000900"/>
    </source>
</evidence>
<evidence type="ECO:0000256" key="6">
    <source>
        <dbReference type="ARBA" id="ARBA00022692"/>
    </source>
</evidence>
<keyword evidence="15" id="KW-1185">Reference proteome</keyword>
<feature type="domain" description="DUF2921" evidence="13">
    <location>
        <begin position="433"/>
        <end position="614"/>
    </location>
</feature>
<keyword evidence="11" id="KW-0732">Signal</keyword>
<dbReference type="EMBL" id="JAMFTS010000005">
    <property type="protein sequence ID" value="KAJ4748832.1"/>
    <property type="molecule type" value="Genomic_DNA"/>
</dbReference>
<dbReference type="EC" id="2.3.2.27" evidence="4"/>
<evidence type="ECO:0000259" key="13">
    <source>
        <dbReference type="Pfam" id="PF25333"/>
    </source>
</evidence>
<dbReference type="Pfam" id="PF25333">
    <property type="entry name" value="DUF2921_N"/>
    <property type="match status" value="3"/>
</dbReference>
<evidence type="ECO:0000256" key="8">
    <source>
        <dbReference type="ARBA" id="ARBA00022989"/>
    </source>
</evidence>
<feature type="transmembrane region" description="Helical" evidence="10">
    <location>
        <begin position="755"/>
        <end position="776"/>
    </location>
</feature>
<comment type="catalytic activity">
    <reaction evidence="1">
        <text>S-ubiquitinyl-[E2 ubiquitin-conjugating enzyme]-L-cysteine + [acceptor protein]-L-lysine = [E2 ubiquitin-conjugating enzyme]-L-cysteine + N(6)-ubiquitinyl-[acceptor protein]-L-lysine.</text>
        <dbReference type="EC" id="2.3.2.27"/>
    </reaction>
</comment>
<comment type="pathway">
    <text evidence="3">Protein modification; protein ubiquitination.</text>
</comment>
<feature type="chain" id="PRO_5043462591" description="RING-type E3 ubiquitin transferase" evidence="11">
    <location>
        <begin position="26"/>
        <end position="909"/>
    </location>
</feature>
<feature type="transmembrane region" description="Helical" evidence="10">
    <location>
        <begin position="815"/>
        <end position="834"/>
    </location>
</feature>
<organism evidence="14 15">
    <name type="scientific">Rhynchospora pubera</name>
    <dbReference type="NCBI Taxonomy" id="906938"/>
    <lineage>
        <taxon>Eukaryota</taxon>
        <taxon>Viridiplantae</taxon>
        <taxon>Streptophyta</taxon>
        <taxon>Embryophyta</taxon>
        <taxon>Tracheophyta</taxon>
        <taxon>Spermatophyta</taxon>
        <taxon>Magnoliopsida</taxon>
        <taxon>Liliopsida</taxon>
        <taxon>Poales</taxon>
        <taxon>Cyperaceae</taxon>
        <taxon>Cyperoideae</taxon>
        <taxon>Rhynchosporeae</taxon>
        <taxon>Rhynchospora</taxon>
    </lineage>
</organism>
<feature type="transmembrane region" description="Helical" evidence="10">
    <location>
        <begin position="667"/>
        <end position="688"/>
    </location>
</feature>
<feature type="transmembrane region" description="Helical" evidence="10">
    <location>
        <begin position="859"/>
        <end position="881"/>
    </location>
</feature>
<evidence type="ECO:0000256" key="4">
    <source>
        <dbReference type="ARBA" id="ARBA00012483"/>
    </source>
</evidence>
<evidence type="ECO:0000313" key="14">
    <source>
        <dbReference type="EMBL" id="KAJ4748832.1"/>
    </source>
</evidence>
<keyword evidence="9 10" id="KW-0472">Membrane</keyword>
<evidence type="ECO:0000256" key="3">
    <source>
        <dbReference type="ARBA" id="ARBA00004906"/>
    </source>
</evidence>
<keyword evidence="5" id="KW-0808">Transferase</keyword>
<dbReference type="InterPro" id="IPR021319">
    <property type="entry name" value="DUF2921"/>
</dbReference>
<evidence type="ECO:0000256" key="9">
    <source>
        <dbReference type="ARBA" id="ARBA00023136"/>
    </source>
</evidence>
<evidence type="ECO:0000256" key="11">
    <source>
        <dbReference type="SAM" id="SignalP"/>
    </source>
</evidence>
<dbReference type="AlphaFoldDB" id="A0AAV8C2P3"/>
<keyword evidence="7" id="KW-0833">Ubl conjugation pathway</keyword>
<dbReference type="Proteomes" id="UP001140206">
    <property type="component" value="Chromosome 5"/>
</dbReference>
<feature type="domain" description="DUF2921" evidence="13">
    <location>
        <begin position="33"/>
        <end position="217"/>
    </location>
</feature>
<keyword evidence="8 10" id="KW-1133">Transmembrane helix</keyword>
<feature type="transmembrane region" description="Helical" evidence="10">
    <location>
        <begin position="788"/>
        <end position="808"/>
    </location>
</feature>
<feature type="domain" description="DUF2921" evidence="13">
    <location>
        <begin position="248"/>
        <end position="387"/>
    </location>
</feature>
<evidence type="ECO:0000313" key="15">
    <source>
        <dbReference type="Proteomes" id="UP001140206"/>
    </source>
</evidence>
<gene>
    <name evidence="14" type="ORF">LUZ62_083237</name>
</gene>
<evidence type="ECO:0000256" key="2">
    <source>
        <dbReference type="ARBA" id="ARBA00004127"/>
    </source>
</evidence>
<reference evidence="14" key="1">
    <citation type="submission" date="2022-08" db="EMBL/GenBank/DDBJ databases">
        <authorList>
            <person name="Marques A."/>
        </authorList>
    </citation>
    <scope>NUCLEOTIDE SEQUENCE</scope>
    <source>
        <strain evidence="14">RhyPub2mFocal</strain>
        <tissue evidence="14">Leaves</tissue>
    </source>
</reference>
<evidence type="ECO:0000256" key="5">
    <source>
        <dbReference type="ARBA" id="ARBA00022679"/>
    </source>
</evidence>
<protein>
    <recommendedName>
        <fullName evidence="4">RING-type E3 ubiquitin transferase</fullName>
        <ecNumber evidence="4">2.3.2.27</ecNumber>
    </recommendedName>
</protein>
<name>A0AAV8C2P3_9POAL</name>
<dbReference type="PANTHER" id="PTHR33389:SF18">
    <property type="entry name" value="OS01G0677900 PROTEIN"/>
    <property type="match status" value="1"/>
</dbReference>
<comment type="caution">
    <text evidence="14">The sequence shown here is derived from an EMBL/GenBank/DDBJ whole genome shotgun (WGS) entry which is preliminary data.</text>
</comment>
<keyword evidence="6 10" id="KW-0812">Transmembrane</keyword>
<proteinExistence type="predicted"/>